<evidence type="ECO:0000256" key="1">
    <source>
        <dbReference type="ARBA" id="ARBA00004651"/>
    </source>
</evidence>
<dbReference type="Gene3D" id="1.20.1250.20">
    <property type="entry name" value="MFS general substrate transporter like domains"/>
    <property type="match status" value="1"/>
</dbReference>
<protein>
    <submittedName>
        <fullName evidence="7">MFS transporter</fullName>
    </submittedName>
</protein>
<feature type="transmembrane region" description="Helical" evidence="5">
    <location>
        <begin position="419"/>
        <end position="438"/>
    </location>
</feature>
<dbReference type="InterPro" id="IPR036259">
    <property type="entry name" value="MFS_trans_sf"/>
</dbReference>
<dbReference type="RefSeq" id="WP_258935763.1">
    <property type="nucleotide sequence ID" value="NZ_JANBBF010000008.1"/>
</dbReference>
<dbReference type="Gene3D" id="1.20.1720.10">
    <property type="entry name" value="Multidrug resistance protein D"/>
    <property type="match status" value="1"/>
</dbReference>
<dbReference type="PANTHER" id="PTHR42718:SF39">
    <property type="entry name" value="ACTINORHODIN TRANSPORTER-RELATED"/>
    <property type="match status" value="1"/>
</dbReference>
<feature type="transmembrane region" description="Helical" evidence="5">
    <location>
        <begin position="278"/>
        <end position="300"/>
    </location>
</feature>
<accession>A0ABW6G4J6</accession>
<gene>
    <name evidence="7" type="ORF">ACFWGY_12090</name>
</gene>
<feature type="domain" description="Major facilitator superfamily (MFS) profile" evidence="6">
    <location>
        <begin position="17"/>
        <end position="470"/>
    </location>
</feature>
<dbReference type="Proteomes" id="UP001598673">
    <property type="component" value="Unassembled WGS sequence"/>
</dbReference>
<evidence type="ECO:0000256" key="4">
    <source>
        <dbReference type="ARBA" id="ARBA00023136"/>
    </source>
</evidence>
<keyword evidence="3 5" id="KW-1133">Transmembrane helix</keyword>
<evidence type="ECO:0000256" key="3">
    <source>
        <dbReference type="ARBA" id="ARBA00022989"/>
    </source>
</evidence>
<evidence type="ECO:0000256" key="2">
    <source>
        <dbReference type="ARBA" id="ARBA00022692"/>
    </source>
</evidence>
<reference evidence="7 8" key="1">
    <citation type="submission" date="2024-09" db="EMBL/GenBank/DDBJ databases">
        <title>The Natural Products Discovery Center: Release of the First 8490 Sequenced Strains for Exploring Actinobacteria Biosynthetic Diversity.</title>
        <authorList>
            <person name="Kalkreuter E."/>
            <person name="Kautsar S.A."/>
            <person name="Yang D."/>
            <person name="Bader C.D."/>
            <person name="Teijaro C.N."/>
            <person name="Fluegel L."/>
            <person name="Davis C.M."/>
            <person name="Simpson J.R."/>
            <person name="Lauterbach L."/>
            <person name="Steele A.D."/>
            <person name="Gui C."/>
            <person name="Meng S."/>
            <person name="Li G."/>
            <person name="Viehrig K."/>
            <person name="Ye F."/>
            <person name="Su P."/>
            <person name="Kiefer A.F."/>
            <person name="Nichols A."/>
            <person name="Cepeda A.J."/>
            <person name="Yan W."/>
            <person name="Fan B."/>
            <person name="Jiang Y."/>
            <person name="Adhikari A."/>
            <person name="Zheng C.-J."/>
            <person name="Schuster L."/>
            <person name="Cowan T.M."/>
            <person name="Smanski M.J."/>
            <person name="Chevrette M.G."/>
            <person name="De Carvalho L.P.S."/>
            <person name="Shen B."/>
        </authorList>
    </citation>
    <scope>NUCLEOTIDE SEQUENCE [LARGE SCALE GENOMIC DNA]</scope>
    <source>
        <strain evidence="7 8">NPDC060353</strain>
    </source>
</reference>
<keyword evidence="4 5" id="KW-0472">Membrane</keyword>
<evidence type="ECO:0000313" key="8">
    <source>
        <dbReference type="Proteomes" id="UP001598673"/>
    </source>
</evidence>
<proteinExistence type="predicted"/>
<feature type="transmembrane region" description="Helical" evidence="5">
    <location>
        <begin position="342"/>
        <end position="363"/>
    </location>
</feature>
<dbReference type="Pfam" id="PF07690">
    <property type="entry name" value="MFS_1"/>
    <property type="match status" value="1"/>
</dbReference>
<comment type="caution">
    <text evidence="7">The sequence shown here is derived from an EMBL/GenBank/DDBJ whole genome shotgun (WGS) entry which is preliminary data.</text>
</comment>
<feature type="transmembrane region" description="Helical" evidence="5">
    <location>
        <begin position="82"/>
        <end position="102"/>
    </location>
</feature>
<dbReference type="InterPro" id="IPR011701">
    <property type="entry name" value="MFS"/>
</dbReference>
<feature type="transmembrane region" description="Helical" evidence="5">
    <location>
        <begin position="444"/>
        <end position="466"/>
    </location>
</feature>
<dbReference type="PANTHER" id="PTHR42718">
    <property type="entry name" value="MAJOR FACILITATOR SUPERFAMILY MULTIDRUG TRANSPORTER MFSC"/>
    <property type="match status" value="1"/>
</dbReference>
<keyword evidence="8" id="KW-1185">Reference proteome</keyword>
<feature type="transmembrane region" description="Helical" evidence="5">
    <location>
        <begin position="375"/>
        <end position="398"/>
    </location>
</feature>
<feature type="transmembrane region" description="Helical" evidence="5">
    <location>
        <begin position="236"/>
        <end position="257"/>
    </location>
</feature>
<sequence length="479" mass="48436">MTTTDAPPADPEVGIAALWPLYLGSFFSTSLMALSNTVAPATQAALGATDSELALATAALGAAFASGLVFAGRLGDRIGRRLLFRSGIASIAVACVLVAFAPSVPVLVAARFVLGAAAAVTLPQVLATIQHTFDGAARARAIGWYGASSGFGTIGGLATGGVLVDALGTASGWRASFLAFAVFAGLGWFGSRRVPETRSNAPGTLDHTGTVLLAVGLFTLIVGLSLGPGRDWSGDVLAVLGLAVVAFTALGVHQWRLERRGGEPVLPPSVLGMPAMRIGLAMVVIFFVGFGAFMFDFALITQRGHGLSVLESGAALLLCCVAFVVGMRLTPRVVGRFGGPRVLAAAALAQAVLLAVMATISFVGPAGRWSWELWFQVPGTVYGVVLALEFGPLLGVVMDAVPKEIAGLTGGLFSTMQQASVAIGVATLGGLLTTIAATSGFDTAFGVVAVINIAGALGFGAAAVVLGRRSRAQGAAQGA</sequence>
<name>A0ABW6G4J6_9PSEU</name>
<evidence type="ECO:0000256" key="5">
    <source>
        <dbReference type="SAM" id="Phobius"/>
    </source>
</evidence>
<feature type="transmembrane region" description="Helical" evidence="5">
    <location>
        <begin position="141"/>
        <end position="164"/>
    </location>
</feature>
<dbReference type="EMBL" id="JBHXCV010000006">
    <property type="protein sequence ID" value="MFD6794071.1"/>
    <property type="molecule type" value="Genomic_DNA"/>
</dbReference>
<feature type="transmembrane region" description="Helical" evidence="5">
    <location>
        <begin position="210"/>
        <end position="230"/>
    </location>
</feature>
<feature type="transmembrane region" description="Helical" evidence="5">
    <location>
        <begin position="53"/>
        <end position="70"/>
    </location>
</feature>
<evidence type="ECO:0000313" key="7">
    <source>
        <dbReference type="EMBL" id="MFD6794071.1"/>
    </source>
</evidence>
<evidence type="ECO:0000259" key="6">
    <source>
        <dbReference type="PROSITE" id="PS50850"/>
    </source>
</evidence>
<dbReference type="SUPFAM" id="SSF103473">
    <property type="entry name" value="MFS general substrate transporter"/>
    <property type="match status" value="1"/>
</dbReference>
<feature type="transmembrane region" description="Helical" evidence="5">
    <location>
        <begin position="108"/>
        <end position="129"/>
    </location>
</feature>
<dbReference type="PROSITE" id="PS50850">
    <property type="entry name" value="MFS"/>
    <property type="match status" value="1"/>
</dbReference>
<feature type="transmembrane region" description="Helical" evidence="5">
    <location>
        <begin position="312"/>
        <end position="330"/>
    </location>
</feature>
<dbReference type="InterPro" id="IPR020846">
    <property type="entry name" value="MFS_dom"/>
</dbReference>
<organism evidence="7 8">
    <name type="scientific">Prauserella salsuginis</name>
    <dbReference type="NCBI Taxonomy" id="387889"/>
    <lineage>
        <taxon>Bacteria</taxon>
        <taxon>Bacillati</taxon>
        <taxon>Actinomycetota</taxon>
        <taxon>Actinomycetes</taxon>
        <taxon>Pseudonocardiales</taxon>
        <taxon>Pseudonocardiaceae</taxon>
        <taxon>Prauserella</taxon>
        <taxon>Prauserella salsuginis group</taxon>
    </lineage>
</organism>
<feature type="transmembrane region" description="Helical" evidence="5">
    <location>
        <begin position="12"/>
        <end position="33"/>
    </location>
</feature>
<feature type="transmembrane region" description="Helical" evidence="5">
    <location>
        <begin position="170"/>
        <end position="189"/>
    </location>
</feature>
<keyword evidence="2 5" id="KW-0812">Transmembrane</keyword>
<comment type="subcellular location">
    <subcellularLocation>
        <location evidence="1">Cell membrane</location>
        <topology evidence="1">Multi-pass membrane protein</topology>
    </subcellularLocation>
</comment>